<sequence>MAQETFPTLLRTKYNVAASSTRPRFADGWFPLHFRCNRATFLAIVSRIEQRWPSVRSAPRHNTHLSIRDRVAVAFYYVTHGGSAYDAGQIVGAGKTQALLYIRQVIQVVTSFSSETIRLPSTEKELAEVMQGFERCLVFLV</sequence>
<keyword evidence="2" id="KW-1185">Reference proteome</keyword>
<dbReference type="OrthoDB" id="2668416at2759"/>
<comment type="caution">
    <text evidence="1">The sequence shown here is derived from an EMBL/GenBank/DDBJ whole genome shotgun (WGS) entry which is preliminary data.</text>
</comment>
<gene>
    <name evidence="1" type="ORF">PC110_g3858</name>
</gene>
<dbReference type="AlphaFoldDB" id="A0A329SSQ0"/>
<accession>A0A329SSQ0</accession>
<name>A0A329SSQ0_9STRA</name>
<evidence type="ECO:0008006" key="3">
    <source>
        <dbReference type="Google" id="ProtNLM"/>
    </source>
</evidence>
<dbReference type="STRING" id="29920.A0A329SSQ0"/>
<proteinExistence type="predicted"/>
<dbReference type="VEuPathDB" id="FungiDB:PC110_g3858"/>
<evidence type="ECO:0000313" key="2">
    <source>
        <dbReference type="Proteomes" id="UP000251314"/>
    </source>
</evidence>
<reference evidence="1 2" key="1">
    <citation type="submission" date="2018-01" db="EMBL/GenBank/DDBJ databases">
        <title>Draft genome of the strawberry crown rot pathogen Phytophthora cactorum.</title>
        <authorList>
            <person name="Armitage A.D."/>
            <person name="Lysoe E."/>
            <person name="Nellist C.F."/>
            <person name="Harrison R.J."/>
            <person name="Brurberg M.B."/>
        </authorList>
    </citation>
    <scope>NUCLEOTIDE SEQUENCE [LARGE SCALE GENOMIC DNA]</scope>
    <source>
        <strain evidence="1 2">10300</strain>
    </source>
</reference>
<dbReference type="EMBL" id="MJFZ01000057">
    <property type="protein sequence ID" value="RAW39887.1"/>
    <property type="molecule type" value="Genomic_DNA"/>
</dbReference>
<dbReference type="Proteomes" id="UP000251314">
    <property type="component" value="Unassembled WGS sequence"/>
</dbReference>
<protein>
    <recommendedName>
        <fullName evidence="3">Harbinger transposase-derived nuclease domain</fullName>
    </recommendedName>
</protein>
<organism evidence="1 2">
    <name type="scientific">Phytophthora cactorum</name>
    <dbReference type="NCBI Taxonomy" id="29920"/>
    <lineage>
        <taxon>Eukaryota</taxon>
        <taxon>Sar</taxon>
        <taxon>Stramenopiles</taxon>
        <taxon>Oomycota</taxon>
        <taxon>Peronosporomycetes</taxon>
        <taxon>Peronosporales</taxon>
        <taxon>Peronosporaceae</taxon>
        <taxon>Phytophthora</taxon>
    </lineage>
</organism>
<evidence type="ECO:0000313" key="1">
    <source>
        <dbReference type="EMBL" id="RAW39887.1"/>
    </source>
</evidence>